<evidence type="ECO:0000313" key="3">
    <source>
        <dbReference type="Proteomes" id="UP000245629"/>
    </source>
</evidence>
<dbReference type="RefSeq" id="WP_109325684.1">
    <property type="nucleotide sequence ID" value="NZ_CP029353.1"/>
</dbReference>
<dbReference type="Pfam" id="PF06347">
    <property type="entry name" value="SH3_4"/>
    <property type="match status" value="2"/>
</dbReference>
<sequence length="179" mass="19841">MPPLPSAFRPVLASLLLAVVLLSGPGAPAAAEGRREKDPTHASGLPIPRFVTLRVGEVNLRSGPSSSYPIEWVFTRKEMPVEVVQEFDTWRRIRDWEGSEGWVHQSALAGKRGALVTGQTRQLRKAPQPDAPVVARAEPGVIGMLKKCQGDWCEIDIKGYRGWLQRSEFWGTYPGEKIE</sequence>
<dbReference type="EMBL" id="CP029353">
    <property type="protein sequence ID" value="AWK86028.1"/>
    <property type="molecule type" value="Genomic_DNA"/>
</dbReference>
<organism evidence="2 3">
    <name type="scientific">Azospirillum thermophilum</name>
    <dbReference type="NCBI Taxonomy" id="2202148"/>
    <lineage>
        <taxon>Bacteria</taxon>
        <taxon>Pseudomonadati</taxon>
        <taxon>Pseudomonadota</taxon>
        <taxon>Alphaproteobacteria</taxon>
        <taxon>Rhodospirillales</taxon>
        <taxon>Azospirillaceae</taxon>
        <taxon>Azospirillum</taxon>
    </lineage>
</organism>
<evidence type="ECO:0000313" key="2">
    <source>
        <dbReference type="EMBL" id="AWK86028.1"/>
    </source>
</evidence>
<accession>A0A2S2CNJ4</accession>
<proteinExistence type="predicted"/>
<name>A0A2S2CNJ4_9PROT</name>
<keyword evidence="3" id="KW-1185">Reference proteome</keyword>
<feature type="signal peptide" evidence="1">
    <location>
        <begin position="1"/>
        <end position="29"/>
    </location>
</feature>
<dbReference type="OrthoDB" id="9810773at2"/>
<protein>
    <recommendedName>
        <fullName evidence="4">SH3b domain-containing protein</fullName>
    </recommendedName>
</protein>
<keyword evidence="1" id="KW-0732">Signal</keyword>
<evidence type="ECO:0008006" key="4">
    <source>
        <dbReference type="Google" id="ProtNLM"/>
    </source>
</evidence>
<dbReference type="KEGG" id="azz:DEW08_06975"/>
<dbReference type="Gene3D" id="2.30.30.40">
    <property type="entry name" value="SH3 Domains"/>
    <property type="match status" value="1"/>
</dbReference>
<dbReference type="InterPro" id="IPR010466">
    <property type="entry name" value="DUF1058"/>
</dbReference>
<evidence type="ECO:0000256" key="1">
    <source>
        <dbReference type="SAM" id="SignalP"/>
    </source>
</evidence>
<gene>
    <name evidence="2" type="ORF">DEW08_06975</name>
</gene>
<dbReference type="AlphaFoldDB" id="A0A2S2CNJ4"/>
<feature type="chain" id="PRO_5015397823" description="SH3b domain-containing protein" evidence="1">
    <location>
        <begin position="30"/>
        <end position="179"/>
    </location>
</feature>
<dbReference type="Proteomes" id="UP000245629">
    <property type="component" value="Chromosome 2"/>
</dbReference>
<reference evidence="3" key="1">
    <citation type="submission" date="2018-05" db="EMBL/GenBank/DDBJ databases">
        <title>Azospirillum thermophila sp. nov., a novel isolated from hot spring.</title>
        <authorList>
            <person name="Zhao Z."/>
        </authorList>
    </citation>
    <scope>NUCLEOTIDE SEQUENCE [LARGE SCALE GENOMIC DNA]</scope>
    <source>
        <strain evidence="3">CFH 70021</strain>
    </source>
</reference>